<dbReference type="GO" id="GO:0043565">
    <property type="term" value="F:sequence-specific DNA binding"/>
    <property type="evidence" value="ECO:0007669"/>
    <property type="project" value="InterPro"/>
</dbReference>
<dbReference type="PANTHER" id="PTHR43280">
    <property type="entry name" value="ARAC-FAMILY TRANSCRIPTIONAL REGULATOR"/>
    <property type="match status" value="1"/>
</dbReference>
<dbReference type="SMART" id="SM00342">
    <property type="entry name" value="HTH_ARAC"/>
    <property type="match status" value="1"/>
</dbReference>
<dbReference type="Gene3D" id="2.60.120.280">
    <property type="entry name" value="Regulatory protein AraC"/>
    <property type="match status" value="1"/>
</dbReference>
<evidence type="ECO:0000256" key="3">
    <source>
        <dbReference type="ARBA" id="ARBA00023163"/>
    </source>
</evidence>
<feature type="domain" description="HTH araC/xylS-type" evidence="4">
    <location>
        <begin position="197"/>
        <end position="295"/>
    </location>
</feature>
<evidence type="ECO:0000256" key="2">
    <source>
        <dbReference type="ARBA" id="ARBA00023125"/>
    </source>
</evidence>
<dbReference type="AlphaFoldDB" id="A0A372NX13"/>
<protein>
    <submittedName>
        <fullName evidence="5">AraC family transcriptional regulator</fullName>
    </submittedName>
</protein>
<dbReference type="InterPro" id="IPR003313">
    <property type="entry name" value="AraC-bd"/>
</dbReference>
<dbReference type="InterPro" id="IPR020449">
    <property type="entry name" value="Tscrpt_reg_AraC-type_HTH"/>
</dbReference>
<sequence>MDFNAAQRKGVKEGFIGQKMIVLPPNIKKRLLGNALTSGFYLTAIGFYPKAENHDIYRKTGSGQYILLYCIEGEGHIEINNAAHHLKPNTYFVVPKNITHRYYSDPQNPWTIYWAHFTGPVADNLYQRYLDEQPAQVRDIPLNQNAIEVFEQLYNILENSFNDESLEIVNMNFQYFINSLIYYPYVKKMIYDKDSVSKAISYMKQNINRHFSLEQLANLQGLSISQFSRHFKQKTGSTPIQYFNFLKIQHSCQYLYFTEKSVKEICVELGFDDQFYFTRLFTGLMGVSPTQYRKTHKK</sequence>
<evidence type="ECO:0000259" key="4">
    <source>
        <dbReference type="PROSITE" id="PS01124"/>
    </source>
</evidence>
<accession>A0A372NX13</accession>
<evidence type="ECO:0000256" key="1">
    <source>
        <dbReference type="ARBA" id="ARBA00023015"/>
    </source>
</evidence>
<dbReference type="OrthoDB" id="9813413at2"/>
<dbReference type="InterPro" id="IPR018060">
    <property type="entry name" value="HTH_AraC"/>
</dbReference>
<organism evidence="5 6">
    <name type="scientific">Mucilaginibacter conchicola</name>
    <dbReference type="NCBI Taxonomy" id="2303333"/>
    <lineage>
        <taxon>Bacteria</taxon>
        <taxon>Pseudomonadati</taxon>
        <taxon>Bacteroidota</taxon>
        <taxon>Sphingobacteriia</taxon>
        <taxon>Sphingobacteriales</taxon>
        <taxon>Sphingobacteriaceae</taxon>
        <taxon>Mucilaginibacter</taxon>
    </lineage>
</organism>
<dbReference type="PROSITE" id="PS01124">
    <property type="entry name" value="HTH_ARAC_FAMILY_2"/>
    <property type="match status" value="1"/>
</dbReference>
<dbReference type="Pfam" id="PF12833">
    <property type="entry name" value="HTH_18"/>
    <property type="match status" value="1"/>
</dbReference>
<dbReference type="CDD" id="cd06986">
    <property type="entry name" value="cupin_MmsR-like_N"/>
    <property type="match status" value="1"/>
</dbReference>
<reference evidence="5 6" key="1">
    <citation type="submission" date="2018-08" db="EMBL/GenBank/DDBJ databases">
        <title>Mucilaginibacter sp. MYSH2.</title>
        <authorList>
            <person name="Seo T."/>
        </authorList>
    </citation>
    <scope>NUCLEOTIDE SEQUENCE [LARGE SCALE GENOMIC DNA]</scope>
    <source>
        <strain evidence="5 6">MYSH2</strain>
    </source>
</reference>
<name>A0A372NX13_9SPHI</name>
<dbReference type="RefSeq" id="WP_117390211.1">
    <property type="nucleotide sequence ID" value="NZ_QWDC01000001.1"/>
</dbReference>
<gene>
    <name evidence="5" type="ORF">D0C36_03670</name>
</gene>
<dbReference type="EMBL" id="QWDC01000001">
    <property type="protein sequence ID" value="RFZ94650.1"/>
    <property type="molecule type" value="Genomic_DNA"/>
</dbReference>
<evidence type="ECO:0000313" key="5">
    <source>
        <dbReference type="EMBL" id="RFZ94650.1"/>
    </source>
</evidence>
<proteinExistence type="predicted"/>
<dbReference type="InterPro" id="IPR009057">
    <property type="entry name" value="Homeodomain-like_sf"/>
</dbReference>
<dbReference type="InterPro" id="IPR037923">
    <property type="entry name" value="HTH-like"/>
</dbReference>
<dbReference type="Gene3D" id="1.10.10.60">
    <property type="entry name" value="Homeodomain-like"/>
    <property type="match status" value="2"/>
</dbReference>
<keyword evidence="2" id="KW-0238">DNA-binding</keyword>
<keyword evidence="1" id="KW-0805">Transcription regulation</keyword>
<dbReference type="Pfam" id="PF02311">
    <property type="entry name" value="AraC_binding"/>
    <property type="match status" value="1"/>
</dbReference>
<dbReference type="GO" id="GO:0003700">
    <property type="term" value="F:DNA-binding transcription factor activity"/>
    <property type="evidence" value="ECO:0007669"/>
    <property type="project" value="InterPro"/>
</dbReference>
<dbReference type="PRINTS" id="PR00032">
    <property type="entry name" value="HTHARAC"/>
</dbReference>
<dbReference type="Proteomes" id="UP000264217">
    <property type="component" value="Unassembled WGS sequence"/>
</dbReference>
<dbReference type="SUPFAM" id="SSF51215">
    <property type="entry name" value="Regulatory protein AraC"/>
    <property type="match status" value="1"/>
</dbReference>
<evidence type="ECO:0000313" key="6">
    <source>
        <dbReference type="Proteomes" id="UP000264217"/>
    </source>
</evidence>
<dbReference type="SUPFAM" id="SSF46689">
    <property type="entry name" value="Homeodomain-like"/>
    <property type="match status" value="2"/>
</dbReference>
<comment type="caution">
    <text evidence="5">The sequence shown here is derived from an EMBL/GenBank/DDBJ whole genome shotgun (WGS) entry which is preliminary data.</text>
</comment>
<keyword evidence="6" id="KW-1185">Reference proteome</keyword>
<dbReference type="PANTHER" id="PTHR43280:SF30">
    <property type="entry name" value="MMSAB OPERON REGULATORY PROTEIN"/>
    <property type="match status" value="1"/>
</dbReference>
<keyword evidence="3" id="KW-0804">Transcription</keyword>